<accession>A0A1F6MGI9</accession>
<evidence type="ECO:0000259" key="9">
    <source>
        <dbReference type="Pfam" id="PF01555"/>
    </source>
</evidence>
<sequence>MEERKQELPRNQILCGGAVEIMRTFPDNSVDMVVTSPPYDSIRDYKGFSLDLHAVGRELYRILKDGGVIAMVIQDQTKNFGKSLTSFRTVIDWCDILGFKLFETVIYRKYGAEGAWWNKRFRVDHEYIPIFLKGERPAFFNKEHLKIPSKHGGKTMTGGGTRLTNGVRIATRAITINPMKCRGTIWEYLTAGDGSRLKHQHPATFPNQLPYDFIQCFCPQAGIVLDPFVGSGTTTVAAKNLGRDYVGIDIAPEYCKIAEERMLIECQINQRTLI</sequence>
<keyword evidence="6" id="KW-0238">DNA-binding</keyword>
<dbReference type="GO" id="GO:0009007">
    <property type="term" value="F:site-specific DNA-methyltransferase (adenine-specific) activity"/>
    <property type="evidence" value="ECO:0007669"/>
    <property type="project" value="TreeGrafter"/>
</dbReference>
<keyword evidence="2" id="KW-0489">Methyltransferase</keyword>
<comment type="similarity">
    <text evidence="1">Belongs to the N(4)/N(6)-methyltransferase family. N(4) subfamily.</text>
</comment>
<evidence type="ECO:0000256" key="7">
    <source>
        <dbReference type="ARBA" id="ARBA00049120"/>
    </source>
</evidence>
<dbReference type="EC" id="2.1.1.-" evidence="8"/>
<dbReference type="PROSITE" id="PS00093">
    <property type="entry name" value="N4_MTASE"/>
    <property type="match status" value="1"/>
</dbReference>
<comment type="catalytic activity">
    <reaction evidence="7">
        <text>a 2'-deoxycytidine in DNA + S-adenosyl-L-methionine = an N(4)-methyl-2'-deoxycytidine in DNA + S-adenosyl-L-homocysteine + H(+)</text>
        <dbReference type="Rhea" id="RHEA:16857"/>
        <dbReference type="Rhea" id="RHEA-COMP:11369"/>
        <dbReference type="Rhea" id="RHEA-COMP:13674"/>
        <dbReference type="ChEBI" id="CHEBI:15378"/>
        <dbReference type="ChEBI" id="CHEBI:57856"/>
        <dbReference type="ChEBI" id="CHEBI:59789"/>
        <dbReference type="ChEBI" id="CHEBI:85452"/>
        <dbReference type="ChEBI" id="CHEBI:137933"/>
        <dbReference type="EC" id="2.1.1.113"/>
    </reaction>
</comment>
<evidence type="ECO:0000256" key="4">
    <source>
        <dbReference type="ARBA" id="ARBA00022691"/>
    </source>
</evidence>
<feature type="domain" description="DNA methylase N-4/N-6" evidence="9">
    <location>
        <begin position="30"/>
        <end position="260"/>
    </location>
</feature>
<evidence type="ECO:0000313" key="10">
    <source>
        <dbReference type="EMBL" id="OGH70593.1"/>
    </source>
</evidence>
<proteinExistence type="inferred from homology"/>
<dbReference type="PRINTS" id="PR00508">
    <property type="entry name" value="S21N4MTFRASE"/>
</dbReference>
<dbReference type="InterPro" id="IPR002941">
    <property type="entry name" value="DNA_methylase_N4/N6"/>
</dbReference>
<dbReference type="GO" id="GO:0015667">
    <property type="term" value="F:site-specific DNA-methyltransferase (cytosine-N4-specific) activity"/>
    <property type="evidence" value="ECO:0007669"/>
    <property type="project" value="UniProtKB-EC"/>
</dbReference>
<dbReference type="Gene3D" id="3.40.50.150">
    <property type="entry name" value="Vaccinia Virus protein VP39"/>
    <property type="match status" value="1"/>
</dbReference>
<dbReference type="Proteomes" id="UP000177457">
    <property type="component" value="Unassembled WGS sequence"/>
</dbReference>
<dbReference type="STRING" id="1798683.A3C90_04265"/>
<comment type="caution">
    <text evidence="10">The sequence shown here is derived from an EMBL/GenBank/DDBJ whole genome shotgun (WGS) entry which is preliminary data.</text>
</comment>
<dbReference type="GO" id="GO:0009307">
    <property type="term" value="P:DNA restriction-modification system"/>
    <property type="evidence" value="ECO:0007669"/>
    <property type="project" value="UniProtKB-KW"/>
</dbReference>
<name>A0A1F6MGI9_9BACT</name>
<dbReference type="InterPro" id="IPR017985">
    <property type="entry name" value="MeTrfase_CN4_CS"/>
</dbReference>
<evidence type="ECO:0000313" key="11">
    <source>
        <dbReference type="Proteomes" id="UP000177457"/>
    </source>
</evidence>
<dbReference type="SUPFAM" id="SSF53335">
    <property type="entry name" value="S-adenosyl-L-methionine-dependent methyltransferases"/>
    <property type="match status" value="1"/>
</dbReference>
<keyword evidence="4" id="KW-0949">S-adenosyl-L-methionine</keyword>
<protein>
    <recommendedName>
        <fullName evidence="8">Methyltransferase</fullName>
        <ecNumber evidence="8">2.1.1.-</ecNumber>
    </recommendedName>
</protein>
<evidence type="ECO:0000256" key="2">
    <source>
        <dbReference type="ARBA" id="ARBA00022603"/>
    </source>
</evidence>
<reference evidence="10 11" key="1">
    <citation type="journal article" date="2016" name="Nat. Commun.">
        <title>Thousands of microbial genomes shed light on interconnected biogeochemical processes in an aquifer system.</title>
        <authorList>
            <person name="Anantharaman K."/>
            <person name="Brown C.T."/>
            <person name="Hug L.A."/>
            <person name="Sharon I."/>
            <person name="Castelle C.J."/>
            <person name="Probst A.J."/>
            <person name="Thomas B.C."/>
            <person name="Singh A."/>
            <person name="Wilkins M.J."/>
            <person name="Karaoz U."/>
            <person name="Brodie E.L."/>
            <person name="Williams K.H."/>
            <person name="Hubbard S.S."/>
            <person name="Banfield J.F."/>
        </authorList>
    </citation>
    <scope>NUCLEOTIDE SEQUENCE [LARGE SCALE GENOMIC DNA]</scope>
</reference>
<gene>
    <name evidence="10" type="ORF">A3C90_04265</name>
</gene>
<dbReference type="InterPro" id="IPR001091">
    <property type="entry name" value="RM_Methyltransferase"/>
</dbReference>
<dbReference type="InterPro" id="IPR029063">
    <property type="entry name" value="SAM-dependent_MTases_sf"/>
</dbReference>
<keyword evidence="3" id="KW-0808">Transferase</keyword>
<evidence type="ECO:0000256" key="3">
    <source>
        <dbReference type="ARBA" id="ARBA00022679"/>
    </source>
</evidence>
<keyword evidence="5" id="KW-0680">Restriction system</keyword>
<dbReference type="PANTHER" id="PTHR13370:SF3">
    <property type="entry name" value="TRNA (GUANINE(10)-N2)-METHYLTRANSFERASE HOMOLOG"/>
    <property type="match status" value="1"/>
</dbReference>
<dbReference type="Pfam" id="PF01555">
    <property type="entry name" value="N6_N4_Mtase"/>
    <property type="match status" value="1"/>
</dbReference>
<dbReference type="PANTHER" id="PTHR13370">
    <property type="entry name" value="RNA METHYLASE-RELATED"/>
    <property type="match status" value="1"/>
</dbReference>
<evidence type="ECO:0000256" key="6">
    <source>
        <dbReference type="ARBA" id="ARBA00023125"/>
    </source>
</evidence>
<evidence type="ECO:0000256" key="8">
    <source>
        <dbReference type="RuleBase" id="RU362026"/>
    </source>
</evidence>
<dbReference type="GO" id="GO:0008170">
    <property type="term" value="F:N-methyltransferase activity"/>
    <property type="evidence" value="ECO:0007669"/>
    <property type="project" value="InterPro"/>
</dbReference>
<evidence type="ECO:0000256" key="1">
    <source>
        <dbReference type="ARBA" id="ARBA00010203"/>
    </source>
</evidence>
<dbReference type="GO" id="GO:0032259">
    <property type="term" value="P:methylation"/>
    <property type="evidence" value="ECO:0007669"/>
    <property type="project" value="UniProtKB-KW"/>
</dbReference>
<evidence type="ECO:0000256" key="5">
    <source>
        <dbReference type="ARBA" id="ARBA00022747"/>
    </source>
</evidence>
<dbReference type="GO" id="GO:0003677">
    <property type="term" value="F:DNA binding"/>
    <property type="evidence" value="ECO:0007669"/>
    <property type="project" value="UniProtKB-KW"/>
</dbReference>
<dbReference type="EMBL" id="MFQE01000044">
    <property type="protein sequence ID" value="OGH70593.1"/>
    <property type="molecule type" value="Genomic_DNA"/>
</dbReference>
<dbReference type="GO" id="GO:0005737">
    <property type="term" value="C:cytoplasm"/>
    <property type="evidence" value="ECO:0007669"/>
    <property type="project" value="TreeGrafter"/>
</dbReference>
<organism evidence="10 11">
    <name type="scientific">Candidatus Magasanikbacteria bacterium RIFCSPHIGHO2_02_FULL_51_14</name>
    <dbReference type="NCBI Taxonomy" id="1798683"/>
    <lineage>
        <taxon>Bacteria</taxon>
        <taxon>Candidatus Magasanikiibacteriota</taxon>
    </lineage>
</organism>
<dbReference type="AlphaFoldDB" id="A0A1F6MGI9"/>